<accession>W4FXM5</accession>
<dbReference type="VEuPathDB" id="FungiDB:H257_13197"/>
<sequence length="131" mass="15092">MLWMWSYPVATRRALSELDPGRIARRVLWPVHRAWTVLKIMEGTGPNDLYLHNTTALPKNPTVKGSSKEERSDCMDAACIEPATKQCIAEWDMGKDPDHVSEVEWIAWFEQGYDVDHRVQDTHEKRIKSAS</sequence>
<dbReference type="RefSeq" id="XP_009838967.1">
    <property type="nucleotide sequence ID" value="XM_009840665.1"/>
</dbReference>
<evidence type="ECO:0000313" key="1">
    <source>
        <dbReference type="EMBL" id="ETV71534.1"/>
    </source>
</evidence>
<gene>
    <name evidence="1" type="ORF">H257_13197</name>
</gene>
<proteinExistence type="predicted"/>
<dbReference type="GeneID" id="20815193"/>
<dbReference type="EMBL" id="KI913159">
    <property type="protein sequence ID" value="ETV71534.1"/>
    <property type="molecule type" value="Genomic_DNA"/>
</dbReference>
<dbReference type="AlphaFoldDB" id="W4FXM5"/>
<name>W4FXM5_APHAT</name>
<organism evidence="1">
    <name type="scientific">Aphanomyces astaci</name>
    <name type="common">Crayfish plague agent</name>
    <dbReference type="NCBI Taxonomy" id="112090"/>
    <lineage>
        <taxon>Eukaryota</taxon>
        <taxon>Sar</taxon>
        <taxon>Stramenopiles</taxon>
        <taxon>Oomycota</taxon>
        <taxon>Saprolegniomycetes</taxon>
        <taxon>Saprolegniales</taxon>
        <taxon>Verrucalvaceae</taxon>
        <taxon>Aphanomyces</taxon>
    </lineage>
</organism>
<protein>
    <submittedName>
        <fullName evidence="1">Uncharacterized protein</fullName>
    </submittedName>
</protein>
<reference evidence="1" key="1">
    <citation type="submission" date="2013-12" db="EMBL/GenBank/DDBJ databases">
        <title>The Genome Sequence of Aphanomyces astaci APO3.</title>
        <authorList>
            <consortium name="The Broad Institute Genomics Platform"/>
            <person name="Russ C."/>
            <person name="Tyler B."/>
            <person name="van West P."/>
            <person name="Dieguez-Uribeondo J."/>
            <person name="Young S.K."/>
            <person name="Zeng Q."/>
            <person name="Gargeya S."/>
            <person name="Fitzgerald M."/>
            <person name="Abouelleil A."/>
            <person name="Alvarado L."/>
            <person name="Chapman S.B."/>
            <person name="Gainer-Dewar J."/>
            <person name="Goldberg J."/>
            <person name="Griggs A."/>
            <person name="Gujja S."/>
            <person name="Hansen M."/>
            <person name="Howarth C."/>
            <person name="Imamovic A."/>
            <person name="Ireland A."/>
            <person name="Larimer J."/>
            <person name="McCowan C."/>
            <person name="Murphy C."/>
            <person name="Pearson M."/>
            <person name="Poon T.W."/>
            <person name="Priest M."/>
            <person name="Roberts A."/>
            <person name="Saif S."/>
            <person name="Shea T."/>
            <person name="Sykes S."/>
            <person name="Wortman J."/>
            <person name="Nusbaum C."/>
            <person name="Birren B."/>
        </authorList>
    </citation>
    <scope>NUCLEOTIDE SEQUENCE [LARGE SCALE GENOMIC DNA]</scope>
    <source>
        <strain evidence="1">APO3</strain>
    </source>
</reference>